<dbReference type="AlphaFoldDB" id="A0AA36DZ78"/>
<evidence type="ECO:0000313" key="1">
    <source>
        <dbReference type="EMBL" id="CAI9276956.1"/>
    </source>
</evidence>
<accession>A0AA36DZ78</accession>
<keyword evidence="2" id="KW-1185">Reference proteome</keyword>
<evidence type="ECO:0000313" key="2">
    <source>
        <dbReference type="Proteomes" id="UP001177003"/>
    </source>
</evidence>
<proteinExistence type="predicted"/>
<dbReference type="Proteomes" id="UP001177003">
    <property type="component" value="Chromosome 3"/>
</dbReference>
<reference evidence="1" key="1">
    <citation type="submission" date="2023-04" db="EMBL/GenBank/DDBJ databases">
        <authorList>
            <person name="Vijverberg K."/>
            <person name="Xiong W."/>
            <person name="Schranz E."/>
        </authorList>
    </citation>
    <scope>NUCLEOTIDE SEQUENCE</scope>
</reference>
<dbReference type="EMBL" id="OX465079">
    <property type="protein sequence ID" value="CAI9276956.1"/>
    <property type="molecule type" value="Genomic_DNA"/>
</dbReference>
<organism evidence="1 2">
    <name type="scientific">Lactuca saligna</name>
    <name type="common">Willowleaf lettuce</name>
    <dbReference type="NCBI Taxonomy" id="75948"/>
    <lineage>
        <taxon>Eukaryota</taxon>
        <taxon>Viridiplantae</taxon>
        <taxon>Streptophyta</taxon>
        <taxon>Embryophyta</taxon>
        <taxon>Tracheophyta</taxon>
        <taxon>Spermatophyta</taxon>
        <taxon>Magnoliopsida</taxon>
        <taxon>eudicotyledons</taxon>
        <taxon>Gunneridae</taxon>
        <taxon>Pentapetalae</taxon>
        <taxon>asterids</taxon>
        <taxon>campanulids</taxon>
        <taxon>Asterales</taxon>
        <taxon>Asteraceae</taxon>
        <taxon>Cichorioideae</taxon>
        <taxon>Cichorieae</taxon>
        <taxon>Lactucinae</taxon>
        <taxon>Lactuca</taxon>
    </lineage>
</organism>
<protein>
    <submittedName>
        <fullName evidence="1">Uncharacterized protein</fullName>
    </submittedName>
</protein>
<sequence>MDHEPDEEFITSLDKCKDTFLNVLLTGENLRNSSLADDVRPQVYHGDDLQSDEYEEERVGEKQIKSLKATCVCGRKFKLGSMVTPEWICRHYITEIANKPKVK</sequence>
<name>A0AA36DZ78_LACSI</name>
<gene>
    <name evidence="1" type="ORF">LSALG_LOCUS16910</name>
</gene>